<dbReference type="Proteomes" id="UP000734854">
    <property type="component" value="Unassembled WGS sequence"/>
</dbReference>
<feature type="signal peptide" evidence="19">
    <location>
        <begin position="1"/>
        <end position="18"/>
    </location>
</feature>
<keyword evidence="16" id="KW-0325">Glycoprotein</keyword>
<dbReference type="GO" id="GO:0003677">
    <property type="term" value="F:DNA binding"/>
    <property type="evidence" value="ECO:0007669"/>
    <property type="project" value="UniProtKB-KW"/>
</dbReference>
<evidence type="ECO:0000256" key="15">
    <source>
        <dbReference type="ARBA" id="ARBA00023170"/>
    </source>
</evidence>
<dbReference type="EMBL" id="JACMSC010000011">
    <property type="protein sequence ID" value="KAG6500346.1"/>
    <property type="molecule type" value="Genomic_DNA"/>
</dbReference>
<dbReference type="FunFam" id="3.80.10.10:FF:000095">
    <property type="entry name" value="LRR receptor-like serine/threonine-protein kinase GSO1"/>
    <property type="match status" value="1"/>
</dbReference>
<dbReference type="InterPro" id="IPR046956">
    <property type="entry name" value="RLP23-like"/>
</dbReference>
<dbReference type="GO" id="GO:0048766">
    <property type="term" value="P:root hair initiation"/>
    <property type="evidence" value="ECO:0007669"/>
    <property type="project" value="UniProtKB-ARBA"/>
</dbReference>
<dbReference type="GO" id="GO:0005886">
    <property type="term" value="C:plasma membrane"/>
    <property type="evidence" value="ECO:0007669"/>
    <property type="project" value="UniProtKB-SubCell"/>
</dbReference>
<keyword evidence="9" id="KW-0677">Repeat</keyword>
<keyword evidence="10" id="KW-1133">Transmembrane helix</keyword>
<comment type="caution">
    <text evidence="21">The sequence shown here is derived from an EMBL/GenBank/DDBJ whole genome shotgun (WGS) entry which is preliminary data.</text>
</comment>
<dbReference type="Pfam" id="PF00560">
    <property type="entry name" value="LRR_1"/>
    <property type="match status" value="9"/>
</dbReference>
<dbReference type="InterPro" id="IPR013210">
    <property type="entry name" value="LRR_N_plant-typ"/>
</dbReference>
<feature type="chain" id="PRO_5035317864" description="BHLH domain-containing protein" evidence="19">
    <location>
        <begin position="19"/>
        <end position="1134"/>
    </location>
</feature>
<dbReference type="InterPro" id="IPR003591">
    <property type="entry name" value="Leu-rich_rpt_typical-subtyp"/>
</dbReference>
<proteinExistence type="inferred from homology"/>
<dbReference type="SUPFAM" id="SSF47459">
    <property type="entry name" value="HLH, helix-loop-helix DNA-binding domain"/>
    <property type="match status" value="1"/>
</dbReference>
<evidence type="ECO:0000256" key="2">
    <source>
        <dbReference type="ARBA" id="ARBA00004251"/>
    </source>
</evidence>
<dbReference type="PROSITE" id="PS51450">
    <property type="entry name" value="LRR"/>
    <property type="match status" value="3"/>
</dbReference>
<keyword evidence="5" id="KW-1003">Cell membrane</keyword>
<evidence type="ECO:0000256" key="4">
    <source>
        <dbReference type="ARBA" id="ARBA00009592"/>
    </source>
</evidence>
<evidence type="ECO:0000256" key="10">
    <source>
        <dbReference type="ARBA" id="ARBA00022989"/>
    </source>
</evidence>
<dbReference type="PANTHER" id="PTHR48063:SF90">
    <property type="entry name" value="OS11G0565920 PROTEIN"/>
    <property type="match status" value="1"/>
</dbReference>
<keyword evidence="6" id="KW-0433">Leucine-rich repeat</keyword>
<evidence type="ECO:0000256" key="17">
    <source>
        <dbReference type="ARBA" id="ARBA00023242"/>
    </source>
</evidence>
<comment type="similarity">
    <text evidence="3">Belongs to the bHLH protein family.</text>
</comment>
<dbReference type="SMART" id="SM00353">
    <property type="entry name" value="HLH"/>
    <property type="match status" value="1"/>
</dbReference>
<evidence type="ECO:0000256" key="12">
    <source>
        <dbReference type="ARBA" id="ARBA00023125"/>
    </source>
</evidence>
<feature type="compositionally biased region" description="Polar residues" evidence="18">
    <location>
        <begin position="1037"/>
        <end position="1047"/>
    </location>
</feature>
<dbReference type="InterPro" id="IPR001611">
    <property type="entry name" value="Leu-rich_rpt"/>
</dbReference>
<feature type="compositionally biased region" description="Basic and acidic residues" evidence="18">
    <location>
        <begin position="1010"/>
        <end position="1019"/>
    </location>
</feature>
<evidence type="ECO:0000259" key="20">
    <source>
        <dbReference type="PROSITE" id="PS50888"/>
    </source>
</evidence>
<dbReference type="SUPFAM" id="SSF52058">
    <property type="entry name" value="L domain-like"/>
    <property type="match status" value="2"/>
</dbReference>
<evidence type="ECO:0000256" key="8">
    <source>
        <dbReference type="ARBA" id="ARBA00022729"/>
    </source>
</evidence>
<comment type="similarity">
    <text evidence="4">Belongs to the RLP family.</text>
</comment>
<dbReference type="Pfam" id="PF00010">
    <property type="entry name" value="HLH"/>
    <property type="match status" value="1"/>
</dbReference>
<dbReference type="FunFam" id="3.80.10.10:FF:000041">
    <property type="entry name" value="LRR receptor-like serine/threonine-protein kinase ERECTA"/>
    <property type="match status" value="1"/>
</dbReference>
<evidence type="ECO:0000256" key="11">
    <source>
        <dbReference type="ARBA" id="ARBA00023015"/>
    </source>
</evidence>
<dbReference type="CDD" id="cd11454">
    <property type="entry name" value="bHLH_AtIND_like"/>
    <property type="match status" value="1"/>
</dbReference>
<protein>
    <recommendedName>
        <fullName evidence="20">BHLH domain-containing protein</fullName>
    </recommendedName>
</protein>
<dbReference type="Gene3D" id="4.10.280.10">
    <property type="entry name" value="Helix-loop-helix DNA-binding domain"/>
    <property type="match status" value="1"/>
</dbReference>
<evidence type="ECO:0000256" key="19">
    <source>
        <dbReference type="SAM" id="SignalP"/>
    </source>
</evidence>
<dbReference type="SUPFAM" id="SSF52047">
    <property type="entry name" value="RNI-like"/>
    <property type="match status" value="1"/>
</dbReference>
<dbReference type="InterPro" id="IPR036638">
    <property type="entry name" value="HLH_DNA-bd_sf"/>
</dbReference>
<evidence type="ECO:0000256" key="13">
    <source>
        <dbReference type="ARBA" id="ARBA00023136"/>
    </source>
</evidence>
<dbReference type="Pfam" id="PF13855">
    <property type="entry name" value="LRR_8"/>
    <property type="match status" value="1"/>
</dbReference>
<evidence type="ECO:0000256" key="18">
    <source>
        <dbReference type="SAM" id="MobiDB-lite"/>
    </source>
</evidence>
<evidence type="ECO:0000256" key="14">
    <source>
        <dbReference type="ARBA" id="ARBA00023163"/>
    </source>
</evidence>
<dbReference type="InterPro" id="IPR055414">
    <property type="entry name" value="LRR_R13L4/SHOC2-like"/>
</dbReference>
<evidence type="ECO:0000256" key="7">
    <source>
        <dbReference type="ARBA" id="ARBA00022692"/>
    </source>
</evidence>
<evidence type="ECO:0000313" key="22">
    <source>
        <dbReference type="Proteomes" id="UP000734854"/>
    </source>
</evidence>
<organism evidence="21 22">
    <name type="scientific">Zingiber officinale</name>
    <name type="common">Ginger</name>
    <name type="synonym">Amomum zingiber</name>
    <dbReference type="NCBI Taxonomy" id="94328"/>
    <lineage>
        <taxon>Eukaryota</taxon>
        <taxon>Viridiplantae</taxon>
        <taxon>Streptophyta</taxon>
        <taxon>Embryophyta</taxon>
        <taxon>Tracheophyta</taxon>
        <taxon>Spermatophyta</taxon>
        <taxon>Magnoliopsida</taxon>
        <taxon>Liliopsida</taxon>
        <taxon>Zingiberales</taxon>
        <taxon>Zingiberaceae</taxon>
        <taxon>Zingiber</taxon>
    </lineage>
</organism>
<evidence type="ECO:0000256" key="1">
    <source>
        <dbReference type="ARBA" id="ARBA00004123"/>
    </source>
</evidence>
<dbReference type="Pfam" id="PF23598">
    <property type="entry name" value="LRR_14"/>
    <property type="match status" value="1"/>
</dbReference>
<dbReference type="Pfam" id="PF08263">
    <property type="entry name" value="LRRNT_2"/>
    <property type="match status" value="1"/>
</dbReference>
<keyword evidence="13" id="KW-0472">Membrane</keyword>
<dbReference type="InterPro" id="IPR032675">
    <property type="entry name" value="LRR_dom_sf"/>
</dbReference>
<keyword evidence="12" id="KW-0238">DNA-binding</keyword>
<sequence length="1134" mass="125251">MLCGLMSLAFSFKEAAVATPTRGCSEVEQDALLAFKANVKDPSNRLASWSPRIDCCKWSGVVCRKRLDLSGNDFEGTPIPHFIGSFQKLKYLELYGSNFSGVIPSQLGNLSSLYHLGLQSTMDAIPIGSPLDWLSGLSSLRFLDLTFVNLSTVSQSWLSVVNMLPSLRELYLFDCNLNHIPSSFSSHLNLTSLLILEISYNDFNSTIPNWLWNLTKLSTLYFDGNSLFGPIPIEIATLSRLRELYLGGNNLTGSIPTSIGNLTSLISLNLFRNSLSGPIPIEIGNLTSLTSLDLSWNSFSDLIPVEICNLTSLTSLDLSWNSLSGPMPVEIGKLTSLTMLDLRVNSLSGSIPIEIGKLSKLPDLDLSQNSLVSILSEPHLANLTNLKSLILRENSQITVSLDYDWVPPFQLEFIDLSSCIVGPRFPQWLRSQKSMIELSLSNTSIEDNVPSWFWNISFATFGFIDLSHNKLFGTLPSSLEGMTRLDVLVLSYNKLEGLIPRWPPQILALDLSFNNFSALPSKVSTQLNSSFYFNSFWRGFQLMSSNNQINGSIPSYICNLKQLGSLNLSNNQLSGEIPKCWQEAAARLYFVHLGNNKLSGEIPESLGNLIGLQSLHLNNNNLGGHLPLSLQNCSGLVVLDLADNKFSESIPTWIGQSLQNLTILRLRSNDFSGIIPANLGELNDLQIVDLANNNLSGEIPYSFGNFNAITSRTRTMVQKVSTEREVDFILFGGSDSISIVTKGDEYIFSSILYLVKSIDLSNNSLIGEIPITVGSLAGLQTLNLSRNNLRGKIPYTIGGMISLETLDLSFNNLSDVIPQSLTTLTALSHLNLSYNNLSGQIPSGNQLQTLEDASIYKGNVYLCGDVIQKNCSNYNRHNLTIEGYQNNRSQLLPLYLGSFAEYVTGLWDPSLELGSQAWLMLEDGESSDSLGSYSSSLLPFFSNHICPGENREALSVVKYGAVCVPSASVLSFEQEDRDWMDAIDQSCKLDTNSRIVHEQDSFGLTYPSAPEKRQCKDSCEMPSPKKQCSRKMKEKSISPSKDSQSVAAKNRRERISERLKILQELVPNGTKVDMVTMLEKAISYVKFLQLQVKVLATDEFWPAQGGRAPDIGQVKEAIDAILCSQRDRNSSSKL</sequence>
<evidence type="ECO:0000256" key="16">
    <source>
        <dbReference type="ARBA" id="ARBA00023180"/>
    </source>
</evidence>
<evidence type="ECO:0000313" key="21">
    <source>
        <dbReference type="EMBL" id="KAG6500346.1"/>
    </source>
</evidence>
<dbReference type="FunFam" id="3.80.10.10:FF:000213">
    <property type="entry name" value="Tyrosine-sulfated glycopeptide receptor 1"/>
    <property type="match status" value="1"/>
</dbReference>
<evidence type="ECO:0000256" key="5">
    <source>
        <dbReference type="ARBA" id="ARBA00022475"/>
    </source>
</evidence>
<dbReference type="PANTHER" id="PTHR48063">
    <property type="entry name" value="LRR RECEPTOR-LIKE KINASE"/>
    <property type="match status" value="1"/>
</dbReference>
<keyword evidence="15" id="KW-0675">Receptor</keyword>
<keyword evidence="14" id="KW-0804">Transcription</keyword>
<keyword evidence="11" id="KW-0805">Transcription regulation</keyword>
<keyword evidence="17" id="KW-0539">Nucleus</keyword>
<dbReference type="GO" id="GO:0005634">
    <property type="term" value="C:nucleus"/>
    <property type="evidence" value="ECO:0007669"/>
    <property type="project" value="UniProtKB-SubCell"/>
</dbReference>
<reference evidence="21 22" key="1">
    <citation type="submission" date="2020-08" db="EMBL/GenBank/DDBJ databases">
        <title>Plant Genome Project.</title>
        <authorList>
            <person name="Zhang R.-G."/>
        </authorList>
    </citation>
    <scope>NUCLEOTIDE SEQUENCE [LARGE SCALE GENOMIC DNA]</scope>
    <source>
        <tissue evidence="21">Rhizome</tissue>
    </source>
</reference>
<gene>
    <name evidence="21" type="ORF">ZIOFF_040191</name>
</gene>
<accession>A0A8J5G5S0</accession>
<dbReference type="AlphaFoldDB" id="A0A8J5G5S0"/>
<dbReference type="SMART" id="SM00365">
    <property type="entry name" value="LRR_SD22"/>
    <property type="match status" value="5"/>
</dbReference>
<name>A0A8J5G5S0_ZINOF</name>
<feature type="region of interest" description="Disordered" evidence="18">
    <location>
        <begin position="1004"/>
        <end position="1050"/>
    </location>
</feature>
<comment type="subcellular location">
    <subcellularLocation>
        <location evidence="2">Cell membrane</location>
        <topology evidence="2">Single-pass type I membrane protein</topology>
    </subcellularLocation>
    <subcellularLocation>
        <location evidence="1">Nucleus</location>
    </subcellularLocation>
</comment>
<dbReference type="FunFam" id="4.10.280.10:FF:000046">
    <property type="entry name" value="Transcription factor bHLH83"/>
    <property type="match status" value="1"/>
</dbReference>
<feature type="domain" description="BHLH" evidence="20">
    <location>
        <begin position="1039"/>
        <end position="1088"/>
    </location>
</feature>
<dbReference type="GO" id="GO:0046983">
    <property type="term" value="F:protein dimerization activity"/>
    <property type="evidence" value="ECO:0007669"/>
    <property type="project" value="InterPro"/>
</dbReference>
<evidence type="ECO:0000256" key="9">
    <source>
        <dbReference type="ARBA" id="ARBA00022737"/>
    </source>
</evidence>
<keyword evidence="22" id="KW-1185">Reference proteome</keyword>
<evidence type="ECO:0000256" key="6">
    <source>
        <dbReference type="ARBA" id="ARBA00022614"/>
    </source>
</evidence>
<dbReference type="InterPro" id="IPR011598">
    <property type="entry name" value="bHLH_dom"/>
</dbReference>
<dbReference type="SMART" id="SM00369">
    <property type="entry name" value="LRR_TYP"/>
    <property type="match status" value="14"/>
</dbReference>
<evidence type="ECO:0000256" key="3">
    <source>
        <dbReference type="ARBA" id="ARBA00005510"/>
    </source>
</evidence>
<dbReference type="PROSITE" id="PS50888">
    <property type="entry name" value="BHLH"/>
    <property type="match status" value="1"/>
</dbReference>
<keyword evidence="8 19" id="KW-0732">Signal</keyword>
<keyword evidence="7" id="KW-0812">Transmembrane</keyword>
<dbReference type="Gene3D" id="3.80.10.10">
    <property type="entry name" value="Ribonuclease Inhibitor"/>
    <property type="match status" value="4"/>
</dbReference>